<evidence type="ECO:0000313" key="11">
    <source>
        <dbReference type="EMBL" id="EFY08057.1"/>
    </source>
</evidence>
<sequence>MMKILDFLNNKLEMWICVILMSAIGIVLSFQVIMRYIFHSSLGWSEELARYMFVWLVFIGISYGAKVMRHIKIDAFLFLFPKILRPYIVILGDVLSLVFAIAVIYLGWGMVQTQLMIGQLSPAMRIPMWIVYLAPIVGFGLASIRLIQGIIYHIKHLKDGEGDPNAEIEQ</sequence>
<evidence type="ECO:0000256" key="5">
    <source>
        <dbReference type="ARBA" id="ARBA00022692"/>
    </source>
</evidence>
<evidence type="ECO:0000256" key="2">
    <source>
        <dbReference type="ARBA" id="ARBA00022448"/>
    </source>
</evidence>
<keyword evidence="4 9" id="KW-0997">Cell inner membrane</keyword>
<organism evidence="11 12">
    <name type="scientific">Succinatimonas hippei (strain DSM 22608 / JCM 16073 / KCTC 15190 / YIT 12066)</name>
    <dbReference type="NCBI Taxonomy" id="762983"/>
    <lineage>
        <taxon>Bacteria</taxon>
        <taxon>Pseudomonadati</taxon>
        <taxon>Pseudomonadota</taxon>
        <taxon>Gammaproteobacteria</taxon>
        <taxon>Aeromonadales</taxon>
        <taxon>Succinivibrionaceae</taxon>
        <taxon>Succinatimonas</taxon>
    </lineage>
</organism>
<evidence type="ECO:0000256" key="9">
    <source>
        <dbReference type="RuleBase" id="RU369079"/>
    </source>
</evidence>
<dbReference type="GO" id="GO:0005886">
    <property type="term" value="C:plasma membrane"/>
    <property type="evidence" value="ECO:0007669"/>
    <property type="project" value="UniProtKB-SubCell"/>
</dbReference>
<dbReference type="HOGENOM" id="CLU_086356_3_1_6"/>
<evidence type="ECO:0000259" key="10">
    <source>
        <dbReference type="Pfam" id="PF04290"/>
    </source>
</evidence>
<feature type="transmembrane region" description="Helical" evidence="9">
    <location>
        <begin position="12"/>
        <end position="36"/>
    </location>
</feature>
<keyword evidence="5 9" id="KW-0812">Transmembrane</keyword>
<evidence type="ECO:0000313" key="12">
    <source>
        <dbReference type="Proteomes" id="UP000018458"/>
    </source>
</evidence>
<comment type="subcellular location">
    <subcellularLocation>
        <location evidence="1 9">Cell inner membrane</location>
        <topology evidence="1 9">Multi-pass membrane protein</topology>
    </subcellularLocation>
</comment>
<evidence type="ECO:0000256" key="7">
    <source>
        <dbReference type="ARBA" id="ARBA00023136"/>
    </source>
</evidence>
<evidence type="ECO:0000256" key="1">
    <source>
        <dbReference type="ARBA" id="ARBA00004429"/>
    </source>
</evidence>
<comment type="similarity">
    <text evidence="8 9">Belongs to the TRAP transporter small permease family.</text>
</comment>
<dbReference type="InterPro" id="IPR055348">
    <property type="entry name" value="DctQ"/>
</dbReference>
<dbReference type="OrthoDB" id="2085311at2"/>
<dbReference type="Proteomes" id="UP000018458">
    <property type="component" value="Unassembled WGS sequence"/>
</dbReference>
<evidence type="ECO:0000256" key="3">
    <source>
        <dbReference type="ARBA" id="ARBA00022475"/>
    </source>
</evidence>
<feature type="domain" description="Tripartite ATP-independent periplasmic transporters DctQ component" evidence="10">
    <location>
        <begin position="26"/>
        <end position="154"/>
    </location>
</feature>
<keyword evidence="12" id="KW-1185">Reference proteome</keyword>
<gene>
    <name evidence="11" type="ORF">HMPREF9444_00108</name>
</gene>
<name>E8LHE9_SUCHY</name>
<proteinExistence type="inferred from homology"/>
<dbReference type="eggNOG" id="COG3090">
    <property type="taxonomic scope" value="Bacteria"/>
</dbReference>
<dbReference type="AlphaFoldDB" id="E8LHE9"/>
<keyword evidence="6 9" id="KW-1133">Transmembrane helix</keyword>
<evidence type="ECO:0000256" key="6">
    <source>
        <dbReference type="ARBA" id="ARBA00022989"/>
    </source>
</evidence>
<feature type="transmembrane region" description="Helical" evidence="9">
    <location>
        <begin position="48"/>
        <end position="65"/>
    </location>
</feature>
<evidence type="ECO:0000256" key="8">
    <source>
        <dbReference type="ARBA" id="ARBA00038436"/>
    </source>
</evidence>
<keyword evidence="7 9" id="KW-0472">Membrane</keyword>
<dbReference type="STRING" id="762983.HMPREF9444_00108"/>
<comment type="subunit">
    <text evidence="9">The complex comprises the extracytoplasmic solute receptor protein and the two transmembrane proteins.</text>
</comment>
<keyword evidence="3" id="KW-1003">Cell membrane</keyword>
<reference evidence="11 12" key="1">
    <citation type="submission" date="2011-01" db="EMBL/GenBank/DDBJ databases">
        <authorList>
            <person name="Weinstock G."/>
            <person name="Sodergren E."/>
            <person name="Clifton S."/>
            <person name="Fulton L."/>
            <person name="Fulton B."/>
            <person name="Courtney L."/>
            <person name="Fronick C."/>
            <person name="Harrison M."/>
            <person name="Strong C."/>
            <person name="Farmer C."/>
            <person name="Delahaunty K."/>
            <person name="Markovic C."/>
            <person name="Hall O."/>
            <person name="Minx P."/>
            <person name="Tomlinson C."/>
            <person name="Mitreva M."/>
            <person name="Hou S."/>
            <person name="Chen J."/>
            <person name="Wollam A."/>
            <person name="Pepin K.H."/>
            <person name="Johnson M."/>
            <person name="Bhonagiri V."/>
            <person name="Zhang X."/>
            <person name="Suruliraj S."/>
            <person name="Warren W."/>
            <person name="Chinwalla A."/>
            <person name="Mardis E.R."/>
            <person name="Wilson R.K."/>
        </authorList>
    </citation>
    <scope>NUCLEOTIDE SEQUENCE [LARGE SCALE GENOMIC DNA]</scope>
    <source>
        <strain evidence="12">DSM 22608 / JCM 16073 / KCTC 15190 / YIT 12066</strain>
    </source>
</reference>
<feature type="transmembrane region" description="Helical" evidence="9">
    <location>
        <begin position="128"/>
        <end position="147"/>
    </location>
</feature>
<evidence type="ECO:0000256" key="4">
    <source>
        <dbReference type="ARBA" id="ARBA00022519"/>
    </source>
</evidence>
<keyword evidence="2 9" id="KW-0813">Transport</keyword>
<comment type="function">
    <text evidence="9">Part of the tripartite ATP-independent periplasmic (TRAP) transport system.</text>
</comment>
<dbReference type="Pfam" id="PF04290">
    <property type="entry name" value="DctQ"/>
    <property type="match status" value="1"/>
</dbReference>
<comment type="caution">
    <text evidence="11">The sequence shown here is derived from an EMBL/GenBank/DDBJ whole genome shotgun (WGS) entry which is preliminary data.</text>
</comment>
<dbReference type="EMBL" id="AEVO01000006">
    <property type="protein sequence ID" value="EFY08057.1"/>
    <property type="molecule type" value="Genomic_DNA"/>
</dbReference>
<dbReference type="InterPro" id="IPR007387">
    <property type="entry name" value="TRAP_DctQ"/>
</dbReference>
<protein>
    <recommendedName>
        <fullName evidence="9">TRAP transporter small permease protein</fullName>
    </recommendedName>
</protein>
<dbReference type="PANTHER" id="PTHR35011">
    <property type="entry name" value="2,3-DIKETO-L-GULONATE TRAP TRANSPORTER SMALL PERMEASE PROTEIN YIAM"/>
    <property type="match status" value="1"/>
</dbReference>
<feature type="transmembrane region" description="Helical" evidence="9">
    <location>
        <begin position="86"/>
        <end position="108"/>
    </location>
</feature>
<accession>E8LHE9</accession>
<dbReference type="GO" id="GO:0022857">
    <property type="term" value="F:transmembrane transporter activity"/>
    <property type="evidence" value="ECO:0007669"/>
    <property type="project" value="UniProtKB-UniRule"/>
</dbReference>